<feature type="transmembrane region" description="Helical" evidence="6">
    <location>
        <begin position="23"/>
        <end position="40"/>
    </location>
</feature>
<evidence type="ECO:0000256" key="4">
    <source>
        <dbReference type="ARBA" id="ARBA00022989"/>
    </source>
</evidence>
<comment type="similarity">
    <text evidence="2">Belongs to the SLC13A/DASS transporter (TC 2.A.47) family. DIT1 subfamily.</text>
</comment>
<gene>
    <name evidence="7" type="ORF">S101395_01346</name>
</gene>
<evidence type="ECO:0000256" key="6">
    <source>
        <dbReference type="SAM" id="Phobius"/>
    </source>
</evidence>
<keyword evidence="5 6" id="KW-0472">Membrane</keyword>
<evidence type="ECO:0000256" key="2">
    <source>
        <dbReference type="ARBA" id="ARBA00007349"/>
    </source>
</evidence>
<feature type="transmembrane region" description="Helical" evidence="6">
    <location>
        <begin position="187"/>
        <end position="212"/>
    </location>
</feature>
<keyword evidence="4 6" id="KW-1133">Transmembrane helix</keyword>
<accession>A0ABN5AB20</accession>
<feature type="transmembrane region" description="Helical" evidence="6">
    <location>
        <begin position="338"/>
        <end position="361"/>
    </location>
</feature>
<dbReference type="InterPro" id="IPR001898">
    <property type="entry name" value="SLC13A/DASS"/>
</dbReference>
<protein>
    <submittedName>
        <fullName evidence="7">Malate transporter YflS</fullName>
    </submittedName>
</protein>
<evidence type="ECO:0000313" key="8">
    <source>
        <dbReference type="Proteomes" id="UP000196877"/>
    </source>
</evidence>
<comment type="subcellular location">
    <subcellularLocation>
        <location evidence="1">Membrane</location>
        <topology evidence="1">Multi-pass membrane protein</topology>
    </subcellularLocation>
</comment>
<feature type="transmembrane region" description="Helical" evidence="6">
    <location>
        <begin position="282"/>
        <end position="299"/>
    </location>
</feature>
<dbReference type="PANTHER" id="PTHR42826">
    <property type="entry name" value="DICARBOXYLATE TRANSPORTER 2.1, CHLOROPLASTIC"/>
    <property type="match status" value="1"/>
</dbReference>
<feature type="transmembrane region" description="Helical" evidence="6">
    <location>
        <begin position="456"/>
        <end position="479"/>
    </location>
</feature>
<feature type="transmembrane region" description="Helical" evidence="6">
    <location>
        <begin position="373"/>
        <end position="393"/>
    </location>
</feature>
<name>A0ABN5AB20_9BACI</name>
<dbReference type="EMBL" id="CP021920">
    <property type="protein sequence ID" value="ASB87856.1"/>
    <property type="molecule type" value="Genomic_DNA"/>
</dbReference>
<dbReference type="GeneID" id="92854694"/>
<dbReference type="InterPro" id="IPR030676">
    <property type="entry name" value="CitT-rel"/>
</dbReference>
<evidence type="ECO:0000256" key="1">
    <source>
        <dbReference type="ARBA" id="ARBA00004141"/>
    </source>
</evidence>
<dbReference type="Pfam" id="PF00939">
    <property type="entry name" value="Na_sulph_symp"/>
    <property type="match status" value="1"/>
</dbReference>
<keyword evidence="3 6" id="KW-0812">Transmembrane</keyword>
<feature type="transmembrane region" description="Helical" evidence="6">
    <location>
        <begin position="232"/>
        <end position="252"/>
    </location>
</feature>
<feature type="transmembrane region" description="Helical" evidence="6">
    <location>
        <begin position="405"/>
        <end position="427"/>
    </location>
</feature>
<evidence type="ECO:0000313" key="7">
    <source>
        <dbReference type="EMBL" id="ASB87856.1"/>
    </source>
</evidence>
<feature type="transmembrane region" description="Helical" evidence="6">
    <location>
        <begin position="95"/>
        <end position="115"/>
    </location>
</feature>
<proteinExistence type="inferred from homology"/>
<keyword evidence="8" id="KW-1185">Reference proteome</keyword>
<organism evidence="7 8">
    <name type="scientific">Bacillus sonorensis</name>
    <dbReference type="NCBI Taxonomy" id="119858"/>
    <lineage>
        <taxon>Bacteria</taxon>
        <taxon>Bacillati</taxon>
        <taxon>Bacillota</taxon>
        <taxon>Bacilli</taxon>
        <taxon>Bacillales</taxon>
        <taxon>Bacillaceae</taxon>
        <taxon>Bacillus</taxon>
    </lineage>
</organism>
<evidence type="ECO:0000256" key="5">
    <source>
        <dbReference type="ARBA" id="ARBA00023136"/>
    </source>
</evidence>
<dbReference type="RefSeq" id="WP_006636127.1">
    <property type="nucleotide sequence ID" value="NZ_BORD01000003.1"/>
</dbReference>
<reference evidence="7 8" key="1">
    <citation type="submission" date="2017-06" db="EMBL/GenBank/DDBJ databases">
        <title>Genome sequence of Bacillus sonorensis strain SRCM101395.</title>
        <authorList>
            <person name="Cho S.H."/>
        </authorList>
    </citation>
    <scope>NUCLEOTIDE SEQUENCE [LARGE SCALE GENOMIC DNA]</scope>
    <source>
        <strain evidence="7 8">SRCM101395</strain>
    </source>
</reference>
<dbReference type="NCBIfam" id="TIGR00785">
    <property type="entry name" value="dass"/>
    <property type="match status" value="1"/>
</dbReference>
<dbReference type="PIRSF" id="PIRSF002457">
    <property type="entry name" value="DASS"/>
    <property type="match status" value="1"/>
</dbReference>
<dbReference type="Proteomes" id="UP000196877">
    <property type="component" value="Chromosome"/>
</dbReference>
<feature type="transmembrane region" description="Helical" evidence="6">
    <location>
        <begin position="52"/>
        <end position="83"/>
    </location>
</feature>
<sequence length="485" mass="52453">MAVNEQAHDSQTHDSSAPSDIRWTPLLLTLIVGVVIWLIGPPAGIEPKAWHLLAIFVATIVGFICKPLPMGSLSVISMTLLIITGTLTTQETLAGFSNTTIWLIVAAFFISRGFIKTGLGTRIAYLFVRLFGKKTLGLSYSLILCDFILAPATPSNTARAGGIIFPIVRSLAEAFGSRPGDGTERKVGSFLTLTCFQGNMITSAMFMTAMAANPLAVSFAKAAGIEITWGGWLLAALLPGIISLIVIPLFIYKVYGPEIKETPGARQMAIDKLKELGPVKRSEKNMIFVFFIILLLWIFGEKIGIDATATALIGLSLLLATNVLNWEDIKNEKAAWDTLIWFAALVMMATQLNTLGLIPWVSQQISQSVSGMSWLTALIVLGAGYYYVHYLFASSTAHVSAMYPAFLAVAIHAGAPGMLAALLFGFFGNLFGSTTHYGAGPAPVLFGSGYVSQGKWWSIGFCISVLHMIIWFGAGMIWWKLLGFY</sequence>
<evidence type="ECO:0000256" key="3">
    <source>
        <dbReference type="ARBA" id="ARBA00022692"/>
    </source>
</evidence>
<feature type="transmembrane region" description="Helical" evidence="6">
    <location>
        <begin position="305"/>
        <end position="326"/>
    </location>
</feature>